<dbReference type="PRINTS" id="PR00364">
    <property type="entry name" value="DISEASERSIST"/>
</dbReference>
<keyword evidence="2" id="KW-0433">Leucine-rich repeat</keyword>
<dbReference type="InterPro" id="IPR038005">
    <property type="entry name" value="RX-like_CC"/>
</dbReference>
<feature type="domain" description="Disease resistance protein winged helix" evidence="10">
    <location>
        <begin position="535"/>
        <end position="607"/>
    </location>
</feature>
<dbReference type="InterPro" id="IPR044974">
    <property type="entry name" value="Disease_R_plants"/>
</dbReference>
<dbReference type="InterPro" id="IPR042197">
    <property type="entry name" value="Apaf_helical"/>
</dbReference>
<dbReference type="Pfam" id="PF00931">
    <property type="entry name" value="NB-ARC"/>
    <property type="match status" value="1"/>
</dbReference>
<evidence type="ECO:0000256" key="1">
    <source>
        <dbReference type="ARBA" id="ARBA00008894"/>
    </source>
</evidence>
<dbReference type="PANTHER" id="PTHR23155">
    <property type="entry name" value="DISEASE RESISTANCE PROTEIN RP"/>
    <property type="match status" value="1"/>
</dbReference>
<evidence type="ECO:0000256" key="3">
    <source>
        <dbReference type="ARBA" id="ARBA00022737"/>
    </source>
</evidence>
<proteinExistence type="evidence at transcript level"/>
<dbReference type="GO" id="GO:0002758">
    <property type="term" value="P:innate immune response-activating signaling pathway"/>
    <property type="evidence" value="ECO:0007669"/>
    <property type="project" value="UniProtKB-ARBA"/>
</dbReference>
<sequence>MHLAYGTMVYSMLCSVRPGMGTDHMRLVHRAVVTPPLSFLRDETAAVRFTFKAVVSSPSPPSLSDSLINQVGQEKLSKRQTTPTHAETKSTFSLSFSQRSEEQPTAESWIGSSESSPSTEAPSRSLLHHLHEGGISRRSGECSDGSLETVLAKLGALADDEYKRFKGVRDDIKSLTRELTAMDAFLLKMSEEEDPDVQDKVWMNDIRELSYDMEDSIDDFMQSIGDLKKQIIEVAERNARYKAREAFSKAKNTTVDPRALAIFQHASELVGIDEPKAEVIKLLTQGESTQKQMKLVSIVGSGGMGKTTLANQVYQDLKGEFKCRAFLSVSRNPDIMNIMRTIFSEVSGQRYADTEAGSIQQVISKIVDFLADKRYFVVVDDIWDVDTWHVIRLAFPMTSSGSIIITTTRINDVAESCRSTPFSGDIYCIRPLDMMHSRKLFYTRLFNSEEKCPTYLKKVSEHILIKCDGLPLAIIAISGLLANIERAEGPWKQVEDSIGRALQRNPSVEGMMKILSLSYFELPAHLKSCLLCLGIFPEDSVIKKKGLINRWIAERLIHTEAGYIKTYEFGERCFNELINRSLMQPWKTEIDGTVKSCRLHDTILDFIISKSIEENFVTLLGVPCLTVGTQSKVRRLSLQAGKQKELIVPRGLVLSHVRSLDVFGESVAIPSMDKFRHLRFLDFSGCKPLENPHLENIGRLFQLRYLSLQGVKQVSKLPEQIGLLWCLEILELRETSVYELPASIVNLKRLVHLLVNCRVTLPCGVSKLQGLEKLKLVSVYSQSFNFLQEFEQMQSLKAVTLDFQGYNSAERVNAENESKKTIIVASLKNLGNLLSLTVLDGPEFVGEYLCPMPLSLQKLKAWISRIPHVPKWVGSLVNLQKLNLELVGAKQKDFYILGGLPVLCLLILEIDDSEIRNTPLAEEPEVTRVIVSGEVGFPCLRKFDYLIPYAGMDLTFAAGGMPMVDYLNIRFDATKTEYLGTSGDFDLGIENLPSLLKIRCKVWGYWNDRSTVEAAEAAIREAANAHPNRPTLYLE</sequence>
<dbReference type="InterPro" id="IPR027417">
    <property type="entry name" value="P-loop_NTPase"/>
</dbReference>
<dbReference type="Gene3D" id="1.10.8.430">
    <property type="entry name" value="Helical domain of apoptotic protease-activating factors"/>
    <property type="match status" value="1"/>
</dbReference>
<name>A0A8K1IBE3_9POAL</name>
<dbReference type="EMBL" id="MZ672891">
    <property type="protein sequence ID" value="UBY07490.1"/>
    <property type="molecule type" value="mRNA"/>
</dbReference>
<dbReference type="Pfam" id="PF18052">
    <property type="entry name" value="Rx_N"/>
    <property type="match status" value="1"/>
</dbReference>
<evidence type="ECO:0000256" key="4">
    <source>
        <dbReference type="ARBA" id="ARBA00022741"/>
    </source>
</evidence>
<evidence type="ECO:0000256" key="6">
    <source>
        <dbReference type="ARBA" id="ARBA00023054"/>
    </source>
</evidence>
<feature type="compositionally biased region" description="Low complexity" evidence="7">
    <location>
        <begin position="107"/>
        <end position="124"/>
    </location>
</feature>
<dbReference type="Pfam" id="PF23598">
    <property type="entry name" value="LRR_14"/>
    <property type="match status" value="1"/>
</dbReference>
<dbReference type="Gene3D" id="1.20.5.4130">
    <property type="match status" value="1"/>
</dbReference>
<organism evidence="12">
    <name type="scientific">Dasypyrum villosum</name>
    <dbReference type="NCBI Taxonomy" id="40247"/>
    <lineage>
        <taxon>Eukaryota</taxon>
        <taxon>Viridiplantae</taxon>
        <taxon>Streptophyta</taxon>
        <taxon>Embryophyta</taxon>
        <taxon>Tracheophyta</taxon>
        <taxon>Spermatophyta</taxon>
        <taxon>Magnoliopsida</taxon>
        <taxon>Liliopsida</taxon>
        <taxon>Poales</taxon>
        <taxon>Poaceae</taxon>
        <taxon>BOP clade</taxon>
        <taxon>Pooideae</taxon>
        <taxon>Triticodae</taxon>
        <taxon>Triticeae</taxon>
        <taxon>Triticinae</taxon>
        <taxon>Dasypyrum</taxon>
    </lineage>
</organism>
<feature type="domain" description="Disease resistance R13L4/SHOC-2-like LRR" evidence="11">
    <location>
        <begin position="656"/>
        <end position="1032"/>
    </location>
</feature>
<dbReference type="InterPro" id="IPR055414">
    <property type="entry name" value="LRR_R13L4/SHOC2-like"/>
</dbReference>
<dbReference type="Gene3D" id="3.40.50.300">
    <property type="entry name" value="P-loop containing nucleotide triphosphate hydrolases"/>
    <property type="match status" value="1"/>
</dbReference>
<comment type="similarity">
    <text evidence="1">Belongs to the disease resistance NB-LRR family.</text>
</comment>
<dbReference type="SUPFAM" id="SSF52540">
    <property type="entry name" value="P-loop containing nucleoside triphosphate hydrolases"/>
    <property type="match status" value="1"/>
</dbReference>
<dbReference type="InterPro" id="IPR041118">
    <property type="entry name" value="Rx_N"/>
</dbReference>
<reference evidence="12" key="1">
    <citation type="submission" date="2021-07" db="EMBL/GenBank/DDBJ databases">
        <title>Genome-wide identification of the NLR gene family in Haynaldia villosa by SMRT-RenSeq.</title>
        <authorList>
            <person name="Huang Z."/>
            <person name="Qiao F."/>
            <person name="Yang B."/>
            <person name="Liu J."/>
            <person name="Liu Y."/>
            <person name="Wulff B.B.H."/>
            <person name="Hu P."/>
            <person name="Lv Z."/>
            <person name="Zhang R."/>
            <person name="Chen P."/>
            <person name="Xing L."/>
            <person name="Cao A."/>
        </authorList>
    </citation>
    <scope>NUCLEOTIDE SEQUENCE</scope>
    <source>
        <strain evidence="12">Hv_Contig_1183_nlr_1</strain>
    </source>
</reference>
<dbReference type="InterPro" id="IPR036388">
    <property type="entry name" value="WH-like_DNA-bd_sf"/>
</dbReference>
<feature type="domain" description="Disease resistance N-terminal" evidence="9">
    <location>
        <begin position="147"/>
        <end position="229"/>
    </location>
</feature>
<dbReference type="InterPro" id="IPR002182">
    <property type="entry name" value="NB-ARC"/>
</dbReference>
<dbReference type="Gene3D" id="3.80.10.10">
    <property type="entry name" value="Ribonuclease Inhibitor"/>
    <property type="match status" value="1"/>
</dbReference>
<evidence type="ECO:0000256" key="2">
    <source>
        <dbReference type="ARBA" id="ARBA00022614"/>
    </source>
</evidence>
<keyword evidence="3" id="KW-0677">Repeat</keyword>
<evidence type="ECO:0000256" key="7">
    <source>
        <dbReference type="SAM" id="MobiDB-lite"/>
    </source>
</evidence>
<evidence type="ECO:0000259" key="8">
    <source>
        <dbReference type="Pfam" id="PF00931"/>
    </source>
</evidence>
<dbReference type="PANTHER" id="PTHR23155:SF1107">
    <property type="entry name" value="OS08G0373000 PROTEIN"/>
    <property type="match status" value="1"/>
</dbReference>
<keyword evidence="5" id="KW-0611">Plant defense</keyword>
<dbReference type="AlphaFoldDB" id="A0A8K1IBE3"/>
<dbReference type="Pfam" id="PF23559">
    <property type="entry name" value="WHD_DRP"/>
    <property type="match status" value="1"/>
</dbReference>
<dbReference type="InterPro" id="IPR058922">
    <property type="entry name" value="WHD_DRP"/>
</dbReference>
<dbReference type="GO" id="GO:0042742">
    <property type="term" value="P:defense response to bacterium"/>
    <property type="evidence" value="ECO:0007669"/>
    <property type="project" value="UniProtKB-ARBA"/>
</dbReference>
<feature type="compositionally biased region" description="Polar residues" evidence="7">
    <location>
        <begin position="79"/>
        <end position="106"/>
    </location>
</feature>
<dbReference type="SUPFAM" id="SSF52058">
    <property type="entry name" value="L domain-like"/>
    <property type="match status" value="1"/>
</dbReference>
<evidence type="ECO:0000313" key="12">
    <source>
        <dbReference type="EMBL" id="UBY07490.1"/>
    </source>
</evidence>
<dbReference type="FunFam" id="3.40.50.300:FF:001091">
    <property type="entry name" value="Probable disease resistance protein At1g61300"/>
    <property type="match status" value="1"/>
</dbReference>
<feature type="region of interest" description="Disordered" evidence="7">
    <location>
        <begin position="74"/>
        <end position="124"/>
    </location>
</feature>
<keyword evidence="4" id="KW-0547">Nucleotide-binding</keyword>
<dbReference type="FunFam" id="1.10.10.10:FF:000322">
    <property type="entry name" value="Probable disease resistance protein At1g63360"/>
    <property type="match status" value="1"/>
</dbReference>
<evidence type="ECO:0000256" key="5">
    <source>
        <dbReference type="ARBA" id="ARBA00022821"/>
    </source>
</evidence>
<dbReference type="GO" id="GO:0009626">
    <property type="term" value="P:plant-type hypersensitive response"/>
    <property type="evidence" value="ECO:0007669"/>
    <property type="project" value="UniProtKB-ARBA"/>
</dbReference>
<dbReference type="Gene3D" id="1.10.10.10">
    <property type="entry name" value="Winged helix-like DNA-binding domain superfamily/Winged helix DNA-binding domain"/>
    <property type="match status" value="1"/>
</dbReference>
<dbReference type="CDD" id="cd14798">
    <property type="entry name" value="RX-CC_like"/>
    <property type="match status" value="1"/>
</dbReference>
<keyword evidence="6" id="KW-0175">Coiled coil</keyword>
<evidence type="ECO:0000259" key="9">
    <source>
        <dbReference type="Pfam" id="PF18052"/>
    </source>
</evidence>
<dbReference type="InterPro" id="IPR032675">
    <property type="entry name" value="LRR_dom_sf"/>
</dbReference>
<protein>
    <submittedName>
        <fullName evidence="12">NBS-LRR disease resistance protein</fullName>
    </submittedName>
</protein>
<feature type="domain" description="NB-ARC" evidence="8">
    <location>
        <begin position="276"/>
        <end position="420"/>
    </location>
</feature>
<accession>A0A8K1IBE3</accession>
<evidence type="ECO:0000259" key="11">
    <source>
        <dbReference type="Pfam" id="PF23598"/>
    </source>
</evidence>
<dbReference type="GO" id="GO:0043531">
    <property type="term" value="F:ADP binding"/>
    <property type="evidence" value="ECO:0007669"/>
    <property type="project" value="InterPro"/>
</dbReference>
<evidence type="ECO:0000259" key="10">
    <source>
        <dbReference type="Pfam" id="PF23559"/>
    </source>
</evidence>